<dbReference type="Pfam" id="PF13374">
    <property type="entry name" value="TPR_10"/>
    <property type="match status" value="1"/>
</dbReference>
<dbReference type="Pfam" id="PF13424">
    <property type="entry name" value="TPR_12"/>
    <property type="match status" value="3"/>
</dbReference>
<dbReference type="InterPro" id="IPR056681">
    <property type="entry name" value="DUF7779"/>
</dbReference>
<organism evidence="6 7">
    <name type="scientific">Virgisporangium aurantiacum</name>
    <dbReference type="NCBI Taxonomy" id="175570"/>
    <lineage>
        <taxon>Bacteria</taxon>
        <taxon>Bacillati</taxon>
        <taxon>Actinomycetota</taxon>
        <taxon>Actinomycetes</taxon>
        <taxon>Micromonosporales</taxon>
        <taxon>Micromonosporaceae</taxon>
        <taxon>Virgisporangium</taxon>
    </lineage>
</organism>
<dbReference type="GO" id="GO:0043531">
    <property type="term" value="F:ADP binding"/>
    <property type="evidence" value="ECO:0007669"/>
    <property type="project" value="InterPro"/>
</dbReference>
<evidence type="ECO:0000256" key="1">
    <source>
        <dbReference type="SAM" id="MobiDB-lite"/>
    </source>
</evidence>
<feature type="domain" description="DUF7779" evidence="5">
    <location>
        <begin position="537"/>
        <end position="626"/>
    </location>
</feature>
<feature type="domain" description="Effector-associated" evidence="4">
    <location>
        <begin position="20"/>
        <end position="100"/>
    </location>
</feature>
<dbReference type="InterPro" id="IPR011990">
    <property type="entry name" value="TPR-like_helical_dom_sf"/>
</dbReference>
<gene>
    <name evidence="6" type="ORF">Vau01_108920</name>
</gene>
<evidence type="ECO:0000259" key="4">
    <source>
        <dbReference type="Pfam" id="PF19956"/>
    </source>
</evidence>
<evidence type="ECO:0000259" key="3">
    <source>
        <dbReference type="Pfam" id="PF19916"/>
    </source>
</evidence>
<dbReference type="NCBIfam" id="NF040586">
    <property type="entry name" value="FxSxx_TPR"/>
    <property type="match status" value="1"/>
</dbReference>
<dbReference type="InterPro" id="IPR053137">
    <property type="entry name" value="NLR-like"/>
</dbReference>
<evidence type="ECO:0000313" key="6">
    <source>
        <dbReference type="EMBL" id="GIJ63376.1"/>
    </source>
</evidence>
<evidence type="ECO:0000259" key="2">
    <source>
        <dbReference type="Pfam" id="PF00931"/>
    </source>
</evidence>
<dbReference type="AlphaFoldDB" id="A0A8J3ZGE0"/>
<dbReference type="SUPFAM" id="SSF52540">
    <property type="entry name" value="P-loop containing nucleoside triphosphate hydrolases"/>
    <property type="match status" value="1"/>
</dbReference>
<name>A0A8J3ZGE0_9ACTN</name>
<feature type="domain" description="NB-ARC" evidence="2">
    <location>
        <begin position="303"/>
        <end position="460"/>
    </location>
</feature>
<reference evidence="6" key="1">
    <citation type="submission" date="2021-01" db="EMBL/GenBank/DDBJ databases">
        <title>Whole genome shotgun sequence of Virgisporangium aurantiacum NBRC 16421.</title>
        <authorList>
            <person name="Komaki H."/>
            <person name="Tamura T."/>
        </authorList>
    </citation>
    <scope>NUCLEOTIDE SEQUENCE</scope>
    <source>
        <strain evidence="6">NBRC 16421</strain>
    </source>
</reference>
<dbReference type="Pfam" id="PF00931">
    <property type="entry name" value="NB-ARC"/>
    <property type="match status" value="1"/>
</dbReference>
<dbReference type="EMBL" id="BOPG01000093">
    <property type="protein sequence ID" value="GIJ63376.1"/>
    <property type="molecule type" value="Genomic_DNA"/>
</dbReference>
<dbReference type="PANTHER" id="PTHR46082:SF6">
    <property type="entry name" value="AAA+ ATPASE DOMAIN-CONTAINING PROTEIN-RELATED"/>
    <property type="match status" value="1"/>
</dbReference>
<dbReference type="Gene3D" id="1.25.40.10">
    <property type="entry name" value="Tetratricopeptide repeat domain"/>
    <property type="match status" value="2"/>
</dbReference>
<dbReference type="Pfam" id="PF19916">
    <property type="entry name" value="VMAP-M0"/>
    <property type="match status" value="1"/>
</dbReference>
<dbReference type="SUPFAM" id="SSF48452">
    <property type="entry name" value="TPR-like"/>
    <property type="match status" value="3"/>
</dbReference>
<sequence>MTVAGGVKGPATELSQGLIDALVRIPITSTTQNRRLLISLVRRDFSRYPDVQELPESRLHIINIVVACLEHPAALWALRDALTTMAPDEAGTRRACQLIDSAGLSSLVPEDELRQCRELIRQAGNGHDRVDWQELVENVAPHVLGKSSDLVSAFDQLAVIGPGQGRSLPALTFVAGVTTSVGEPVAGHLRTWLQEQIERFGVSGDELLLPSDPLPDAANGLPPEGDGRDRINMGAGAAHDVPIAGILGESDKPGISDGQPDDEQTGDTGDNMVSAAPTKPPARRLPRVWGDVPPRNPNFTGREELLSRLHKELLTVREAAVLPQALHGMGGVGKSQLAIEYVHRHSSEYDLVWWISAEQNILVLSSLVKLAQRLGLDVSPEANSAVPAVQDALNTGKIEYERWLLVFDNAESIEEVRPYFPTGGAGKILVTSRNPEWAGVARALEVDVFTREESKAFLTNRTPELTDNDADRLAEALGDLPLAVEQAASWRAATGMPVDEYLGLLDEKRIELLDDTSAPDYQKNSVAAAWNVSLDRLDKVNRSALHLLQVCSFFSPEPISREFFRGSAVSPITDPLDQTLRDSVKLGRAIRDIQRFALAKLNHQNNTLQIHRLIQTVIVGRMDESQRELMRAGAHALLASANPHSPGRHSRWGVYQSLLPHVQASGAVESTDPNVMDLVFETVQFLFHWGDHPGCLEFAENAYKNWLAKLGESHAEVLKLAKYLGWIRSVVGRYKAAVEIFERSLDLYMDQFGEEDENTLDAMLMVAYARRIQGDFAGAKEVDERAHPICHRLFGEDDPVTLRAANSLGVSLRLTGEFKRAAELDQKTHSRRQEVLGSDDSDTLLTLNNLIIDTRESGEFVKASRQQGEALERSLTAFQYPDNPTVMRASRNLAVARRKAGDHTGALELSLDTVERYRRRYGDDYPDTMSASLNLAIDQRHAGNLDEARTLGEETLQRYRSTLGEQHPHTVAAQVNLAIVVRQLGDAQRAYRSDRESLDALNEQLGADHPSTLTCATNLASDLFAMGDAQAAFDHDTDTLARSERILGVEHPSTLAVGVNLALDLRALGREQEADLLHADNMARFRRSLGDQHPATLNALKSLRADCDIDPMPL</sequence>
<evidence type="ECO:0000259" key="5">
    <source>
        <dbReference type="Pfam" id="PF25000"/>
    </source>
</evidence>
<dbReference type="Pfam" id="PF25000">
    <property type="entry name" value="DUF7779"/>
    <property type="match status" value="1"/>
</dbReference>
<evidence type="ECO:0008006" key="8">
    <source>
        <dbReference type="Google" id="ProtNLM"/>
    </source>
</evidence>
<dbReference type="InterPro" id="IPR002182">
    <property type="entry name" value="NB-ARC"/>
</dbReference>
<dbReference type="PANTHER" id="PTHR46082">
    <property type="entry name" value="ATP/GTP-BINDING PROTEIN-RELATED"/>
    <property type="match status" value="1"/>
</dbReference>
<feature type="region of interest" description="Disordered" evidence="1">
    <location>
        <begin position="211"/>
        <end position="296"/>
    </location>
</feature>
<keyword evidence="7" id="KW-1185">Reference proteome</keyword>
<accession>A0A8J3ZGE0</accession>
<protein>
    <recommendedName>
        <fullName evidence="8">Tetratricopeptide repeat-containing protein</fullName>
    </recommendedName>
</protein>
<comment type="caution">
    <text evidence="6">The sequence shown here is derived from an EMBL/GenBank/DDBJ whole genome shotgun (WGS) entry which is preliminary data.</text>
</comment>
<dbReference type="Pfam" id="PF19956">
    <property type="entry name" value="EAD2"/>
    <property type="match status" value="1"/>
</dbReference>
<evidence type="ECO:0000313" key="7">
    <source>
        <dbReference type="Proteomes" id="UP000612585"/>
    </source>
</evidence>
<dbReference type="Proteomes" id="UP000612585">
    <property type="component" value="Unassembled WGS sequence"/>
</dbReference>
<dbReference type="InterPro" id="IPR027417">
    <property type="entry name" value="P-loop_NTPase"/>
</dbReference>
<dbReference type="Gene3D" id="3.40.50.300">
    <property type="entry name" value="P-loop containing nucleotide triphosphate hydrolases"/>
    <property type="match status" value="1"/>
</dbReference>
<proteinExistence type="predicted"/>
<feature type="domain" description="vWA-MoxR associated protein middle region 0" evidence="3">
    <location>
        <begin position="109"/>
        <end position="203"/>
    </location>
</feature>
<dbReference type="InterPro" id="IPR045555">
    <property type="entry name" value="VMAP-M0"/>
</dbReference>
<dbReference type="InterPro" id="IPR045431">
    <property type="entry name" value="EAD2"/>
</dbReference>